<dbReference type="AlphaFoldDB" id="A0A7S0EXA0"/>
<organism evidence="1">
    <name type="scientific">Phaeocystis antarctica</name>
    <dbReference type="NCBI Taxonomy" id="33657"/>
    <lineage>
        <taxon>Eukaryota</taxon>
        <taxon>Haptista</taxon>
        <taxon>Haptophyta</taxon>
        <taxon>Prymnesiophyceae</taxon>
        <taxon>Phaeocystales</taxon>
        <taxon>Phaeocystaceae</taxon>
        <taxon>Phaeocystis</taxon>
    </lineage>
</organism>
<evidence type="ECO:0008006" key="2">
    <source>
        <dbReference type="Google" id="ProtNLM"/>
    </source>
</evidence>
<name>A0A7S0EXA0_9EUKA</name>
<sequence length="280" mass="30015">MKLDAKMEASRPSHSGGADDPIRLRCLGFCGADDTVEPAALKQISERHGWVEWGILFRPDKAGSARFASDEWLTRLGQVNSAGRMRLAGHLCATHVDDLLRGDTSFVRKLRDAGFQRLQVNATAANGADVTLFADAAGAAACGEALLQAMRAVPEVEFILQRNSLTRPLWAPFLEQSAPPPNMSMLFDESMGMGVTGGAWHAPPPPHISFGYAGGLSPDNITEQLARIAEVAPGRELWVDMETGVRSGLPDGSDVFDLAKCLSCLEQVVKLELAPTPAVP</sequence>
<evidence type="ECO:0000313" key="1">
    <source>
        <dbReference type="EMBL" id="CAD8497139.1"/>
    </source>
</evidence>
<accession>A0A7S0EXA0</accession>
<gene>
    <name evidence="1" type="ORF">PANT1444_LOCUS14272</name>
</gene>
<dbReference type="EMBL" id="HBEP01025119">
    <property type="protein sequence ID" value="CAD8497139.1"/>
    <property type="molecule type" value="Transcribed_RNA"/>
</dbReference>
<protein>
    <recommendedName>
        <fullName evidence="2">Phosphoribosylanthranilate isomerase</fullName>
    </recommendedName>
</protein>
<proteinExistence type="predicted"/>
<reference evidence="1" key="1">
    <citation type="submission" date="2021-01" db="EMBL/GenBank/DDBJ databases">
        <authorList>
            <person name="Corre E."/>
            <person name="Pelletier E."/>
            <person name="Niang G."/>
            <person name="Scheremetjew M."/>
            <person name="Finn R."/>
            <person name="Kale V."/>
            <person name="Holt S."/>
            <person name="Cochrane G."/>
            <person name="Meng A."/>
            <person name="Brown T."/>
            <person name="Cohen L."/>
        </authorList>
    </citation>
    <scope>NUCLEOTIDE SEQUENCE</scope>
    <source>
        <strain evidence="1">CCMP1374</strain>
    </source>
</reference>